<evidence type="ECO:0000313" key="2">
    <source>
        <dbReference type="EMBL" id="EHI54693.1"/>
    </source>
</evidence>
<dbReference type="eggNOG" id="ENOG50333GJ">
    <property type="taxonomic scope" value="Bacteria"/>
</dbReference>
<keyword evidence="1" id="KW-0472">Membrane</keyword>
<proteinExistence type="predicted"/>
<feature type="transmembrane region" description="Helical" evidence="1">
    <location>
        <begin position="6"/>
        <end position="22"/>
    </location>
</feature>
<gene>
    <name evidence="2" type="ORF">HMPREF9333_02153</name>
</gene>
<dbReference type="RefSeq" id="WP_005542132.1">
    <property type="nucleotide sequence ID" value="NZ_JH378841.1"/>
</dbReference>
<dbReference type="NCBIfam" id="NF040734">
    <property type="entry name" value="CC-COOH_SaoC"/>
    <property type="match status" value="1"/>
</dbReference>
<dbReference type="STRING" id="679200.HMPREF9333_02153"/>
<organism evidence="2 3">
    <name type="scientific">Johnsonella ignava ATCC 51276</name>
    <dbReference type="NCBI Taxonomy" id="679200"/>
    <lineage>
        <taxon>Bacteria</taxon>
        <taxon>Bacillati</taxon>
        <taxon>Bacillota</taxon>
        <taxon>Clostridia</taxon>
        <taxon>Lachnospirales</taxon>
        <taxon>Lachnospiraceae</taxon>
        <taxon>Johnsonella</taxon>
    </lineage>
</organism>
<keyword evidence="1" id="KW-0812">Transmembrane</keyword>
<dbReference type="Proteomes" id="UP000003011">
    <property type="component" value="Unassembled WGS sequence"/>
</dbReference>
<evidence type="ECO:0000256" key="1">
    <source>
        <dbReference type="SAM" id="Phobius"/>
    </source>
</evidence>
<protein>
    <submittedName>
        <fullName evidence="2">Uncharacterized protein</fullName>
    </submittedName>
</protein>
<reference evidence="2 3" key="1">
    <citation type="submission" date="2011-08" db="EMBL/GenBank/DDBJ databases">
        <title>The Genome Sequence of Johnsonella ignava ATCC 51276.</title>
        <authorList>
            <consortium name="The Broad Institute Genome Sequencing Platform"/>
            <person name="Earl A."/>
            <person name="Ward D."/>
            <person name="Feldgarden M."/>
            <person name="Gevers D."/>
            <person name="Izard J."/>
            <person name="Blanton J.M."/>
            <person name="Baranova O.V."/>
            <person name="Dewhirst F.E."/>
            <person name="Young S.K."/>
            <person name="Zeng Q."/>
            <person name="Gargeya S."/>
            <person name="Fitzgerald M."/>
            <person name="Haas B."/>
            <person name="Abouelleil A."/>
            <person name="Alvarado L."/>
            <person name="Arachchi H.M."/>
            <person name="Berlin A."/>
            <person name="Brown A."/>
            <person name="Chapman S.B."/>
            <person name="Chen Z."/>
            <person name="Dunbar C."/>
            <person name="Freedman E."/>
            <person name="Gearin G."/>
            <person name="Gellesch M."/>
            <person name="Goldberg J."/>
            <person name="Griggs A."/>
            <person name="Gujja S."/>
            <person name="Heiman D."/>
            <person name="Howarth C."/>
            <person name="Larson L."/>
            <person name="Lui A."/>
            <person name="MacDonald P.J.P."/>
            <person name="Montmayeur A."/>
            <person name="Murphy C."/>
            <person name="Neiman D."/>
            <person name="Pearson M."/>
            <person name="Priest M."/>
            <person name="Roberts A."/>
            <person name="Saif S."/>
            <person name="Shea T."/>
            <person name="Shenoy N."/>
            <person name="Sisk P."/>
            <person name="Stolte C."/>
            <person name="Sykes S."/>
            <person name="Wortman J."/>
            <person name="Nusbaum C."/>
            <person name="Birren B."/>
        </authorList>
    </citation>
    <scope>NUCLEOTIDE SEQUENCE [LARGE SCALE GENOMIC DNA]</scope>
    <source>
        <strain evidence="2 3">ATCC 51276</strain>
    </source>
</reference>
<name>G5GKQ9_9FIRM</name>
<dbReference type="AlphaFoldDB" id="G5GKQ9"/>
<keyword evidence="3" id="KW-1185">Reference proteome</keyword>
<dbReference type="HOGENOM" id="CLU_128138_0_0_9"/>
<comment type="caution">
    <text evidence="2">The sequence shown here is derived from an EMBL/GenBank/DDBJ whole genome shotgun (WGS) entry which is preliminary data.</text>
</comment>
<evidence type="ECO:0000313" key="3">
    <source>
        <dbReference type="Proteomes" id="UP000003011"/>
    </source>
</evidence>
<dbReference type="OrthoDB" id="1701802at2"/>
<keyword evidence="1" id="KW-1133">Transmembrane helix</keyword>
<accession>G5GKQ9</accession>
<sequence>MKKTAIWATAVIILLEIGFIIYSKDKNIQAGRGIGVDVNHPFLKKYQKEFENQTIIRAAQEDVNNDGKKDLVVVYNPKGDEKNYSIVLIYKDENDYILSKTAVAPRENVEIKFKNIDDKDNIEFIISGSKNGNYGYAIYRLEEDLEIRDLFSEDMDNCC</sequence>
<dbReference type="EMBL" id="ACZL01000045">
    <property type="protein sequence ID" value="EHI54693.1"/>
    <property type="molecule type" value="Genomic_DNA"/>
</dbReference>